<reference evidence="2 3" key="1">
    <citation type="journal article" date="2022" name="Nat. Plants">
        <title>Genomes of leafy and leafless Platanthera orchids illuminate the evolution of mycoheterotrophy.</title>
        <authorList>
            <person name="Li M.H."/>
            <person name="Liu K.W."/>
            <person name="Li Z."/>
            <person name="Lu H.C."/>
            <person name="Ye Q.L."/>
            <person name="Zhang D."/>
            <person name="Wang J.Y."/>
            <person name="Li Y.F."/>
            <person name="Zhong Z.M."/>
            <person name="Liu X."/>
            <person name="Yu X."/>
            <person name="Liu D.K."/>
            <person name="Tu X.D."/>
            <person name="Liu B."/>
            <person name="Hao Y."/>
            <person name="Liao X.Y."/>
            <person name="Jiang Y.T."/>
            <person name="Sun W.H."/>
            <person name="Chen J."/>
            <person name="Chen Y.Q."/>
            <person name="Ai Y."/>
            <person name="Zhai J.W."/>
            <person name="Wu S.S."/>
            <person name="Zhou Z."/>
            <person name="Hsiao Y.Y."/>
            <person name="Wu W.L."/>
            <person name="Chen Y.Y."/>
            <person name="Lin Y.F."/>
            <person name="Hsu J.L."/>
            <person name="Li C.Y."/>
            <person name="Wang Z.W."/>
            <person name="Zhao X."/>
            <person name="Zhong W.Y."/>
            <person name="Ma X.K."/>
            <person name="Ma L."/>
            <person name="Huang J."/>
            <person name="Chen G.Z."/>
            <person name="Huang M.Z."/>
            <person name="Huang L."/>
            <person name="Peng D.H."/>
            <person name="Luo Y.B."/>
            <person name="Zou S.Q."/>
            <person name="Chen S.P."/>
            <person name="Lan S."/>
            <person name="Tsai W.C."/>
            <person name="Van de Peer Y."/>
            <person name="Liu Z.J."/>
        </authorList>
    </citation>
    <scope>NUCLEOTIDE SEQUENCE [LARGE SCALE GENOMIC DNA]</scope>
    <source>
        <strain evidence="2">Lor288</strain>
    </source>
</reference>
<organism evidence="2 3">
    <name type="scientific">Platanthera guangdongensis</name>
    <dbReference type="NCBI Taxonomy" id="2320717"/>
    <lineage>
        <taxon>Eukaryota</taxon>
        <taxon>Viridiplantae</taxon>
        <taxon>Streptophyta</taxon>
        <taxon>Embryophyta</taxon>
        <taxon>Tracheophyta</taxon>
        <taxon>Spermatophyta</taxon>
        <taxon>Magnoliopsida</taxon>
        <taxon>Liliopsida</taxon>
        <taxon>Asparagales</taxon>
        <taxon>Orchidaceae</taxon>
        <taxon>Orchidoideae</taxon>
        <taxon>Orchideae</taxon>
        <taxon>Orchidinae</taxon>
        <taxon>Platanthera</taxon>
    </lineage>
</organism>
<dbReference type="EMBL" id="JBBWWR010000011">
    <property type="protein sequence ID" value="KAK8959489.1"/>
    <property type="molecule type" value="Genomic_DNA"/>
</dbReference>
<proteinExistence type="predicted"/>
<protein>
    <submittedName>
        <fullName evidence="2">Uncharacterized protein</fullName>
    </submittedName>
</protein>
<sequence>MSIRSFAKQSRLAEEMIRSRRQPDKFAGSSREVDDNLAERSSTGSCQGRWIGVTAVIAEGMWQEESVGGSERSSGSQERLETMAPVYEIEDRQQIQGWRGSVPARQRNRGVLKTRGGASNGEKETRGIEDRDEEKMRRGFWNAWNRAPSRGRNLHYSPSVRFYLPRHVLVLQLQVFNEAGYIHMVEVEFEVSMTYWSLIVALTFPKSPTEKSIPVSTPNTARQECKQPVLALLRYCHTLHDPQ</sequence>
<gene>
    <name evidence="2" type="ORF">KSP40_PGU017808</name>
</gene>
<feature type="region of interest" description="Disordered" evidence="1">
    <location>
        <begin position="17"/>
        <end position="44"/>
    </location>
</feature>
<keyword evidence="3" id="KW-1185">Reference proteome</keyword>
<name>A0ABR2M5Q5_9ASPA</name>
<comment type="caution">
    <text evidence="2">The sequence shown here is derived from an EMBL/GenBank/DDBJ whole genome shotgun (WGS) entry which is preliminary data.</text>
</comment>
<feature type="region of interest" description="Disordered" evidence="1">
    <location>
        <begin position="112"/>
        <end position="132"/>
    </location>
</feature>
<evidence type="ECO:0000313" key="3">
    <source>
        <dbReference type="Proteomes" id="UP001412067"/>
    </source>
</evidence>
<dbReference type="Proteomes" id="UP001412067">
    <property type="component" value="Unassembled WGS sequence"/>
</dbReference>
<evidence type="ECO:0000313" key="2">
    <source>
        <dbReference type="EMBL" id="KAK8959489.1"/>
    </source>
</evidence>
<feature type="compositionally biased region" description="Basic and acidic residues" evidence="1">
    <location>
        <begin position="121"/>
        <end position="132"/>
    </location>
</feature>
<accession>A0ABR2M5Q5</accession>
<evidence type="ECO:0000256" key="1">
    <source>
        <dbReference type="SAM" id="MobiDB-lite"/>
    </source>
</evidence>